<accession>A0ABZ1AJH7</accession>
<dbReference type="Pfam" id="PF11666">
    <property type="entry name" value="DUF2933"/>
    <property type="match status" value="1"/>
</dbReference>
<protein>
    <submittedName>
        <fullName evidence="2">DUF2933 domain-containing protein</fullName>
    </submittedName>
</protein>
<evidence type="ECO:0000313" key="3">
    <source>
        <dbReference type="Proteomes" id="UP001626593"/>
    </source>
</evidence>
<reference evidence="2 3" key="1">
    <citation type="submission" date="2023-12" db="EMBL/GenBank/DDBJ databases">
        <title>A. evansii MAY27, complete genome.</title>
        <authorList>
            <person name="Wang Y."/>
        </authorList>
    </citation>
    <scope>NUCLEOTIDE SEQUENCE [LARGE SCALE GENOMIC DNA]</scope>
    <source>
        <strain evidence="2 3">MAY27</strain>
    </source>
</reference>
<proteinExistence type="predicted"/>
<feature type="transmembrane region" description="Helical" evidence="1">
    <location>
        <begin position="44"/>
        <end position="63"/>
    </location>
</feature>
<evidence type="ECO:0000313" key="2">
    <source>
        <dbReference type="EMBL" id="WRL44722.1"/>
    </source>
</evidence>
<keyword evidence="1" id="KW-1133">Transmembrane helix</keyword>
<evidence type="ECO:0000256" key="1">
    <source>
        <dbReference type="SAM" id="Phobius"/>
    </source>
</evidence>
<dbReference type="RefSeq" id="WP_169126892.1">
    <property type="nucleotide sequence ID" value="NZ_CAWPLS010000044.1"/>
</dbReference>
<dbReference type="Proteomes" id="UP001626593">
    <property type="component" value="Chromosome"/>
</dbReference>
<sequence length="83" mass="9345">MRPQHSPVPAPMRDAPRPKRAGWVFGVFLAIAAILLAFEHRIHLLGILPWLFLLACPLMHLFMHHGHGSHGSHHDAPRDGEPR</sequence>
<keyword evidence="1" id="KW-0472">Membrane</keyword>
<name>A0ABZ1AJH7_AROEV</name>
<gene>
    <name evidence="2" type="ORF">U5817_16070</name>
</gene>
<organism evidence="2 3">
    <name type="scientific">Aromatoleum evansii</name>
    <name type="common">Azoarcus evansii</name>
    <dbReference type="NCBI Taxonomy" id="59406"/>
    <lineage>
        <taxon>Bacteria</taxon>
        <taxon>Pseudomonadati</taxon>
        <taxon>Pseudomonadota</taxon>
        <taxon>Betaproteobacteria</taxon>
        <taxon>Rhodocyclales</taxon>
        <taxon>Rhodocyclaceae</taxon>
        <taxon>Aromatoleum</taxon>
    </lineage>
</organism>
<keyword evidence="1" id="KW-0812">Transmembrane</keyword>
<dbReference type="EMBL" id="CP141259">
    <property type="protein sequence ID" value="WRL44722.1"/>
    <property type="molecule type" value="Genomic_DNA"/>
</dbReference>
<keyword evidence="3" id="KW-1185">Reference proteome</keyword>
<dbReference type="InterPro" id="IPR021682">
    <property type="entry name" value="DUF2933"/>
</dbReference>
<feature type="transmembrane region" description="Helical" evidence="1">
    <location>
        <begin position="21"/>
        <end position="38"/>
    </location>
</feature>